<keyword evidence="8" id="KW-1185">Reference proteome</keyword>
<dbReference type="Pfam" id="PF00440">
    <property type="entry name" value="TetR_N"/>
    <property type="match status" value="1"/>
</dbReference>
<evidence type="ECO:0000256" key="1">
    <source>
        <dbReference type="ARBA" id="ARBA00023015"/>
    </source>
</evidence>
<evidence type="ECO:0000313" key="7">
    <source>
        <dbReference type="EMBL" id="MDH4571540.1"/>
    </source>
</evidence>
<proteinExistence type="predicted"/>
<keyword evidence="1" id="KW-0805">Transcription regulation</keyword>
<comment type="caution">
    <text evidence="7">The sequence shown here is derived from an EMBL/GenBank/DDBJ whole genome shotgun (WGS) entry which is preliminary data.</text>
</comment>
<feature type="DNA-binding region" description="H-T-H motif" evidence="4">
    <location>
        <begin position="48"/>
        <end position="67"/>
    </location>
</feature>
<dbReference type="PRINTS" id="PR00455">
    <property type="entry name" value="HTHTETR"/>
</dbReference>
<feature type="domain" description="HTH tetR-type" evidence="6">
    <location>
        <begin position="25"/>
        <end position="85"/>
    </location>
</feature>
<sequence length="214" mass="24056">MGRHGDANTPSKRRGRPPKVARANPDTRDALIRCGVEVLTEQGFVSTGIDGVLKRVGVPKGSFYHYFDSKEAFGHAVLSRYADYFARKLDRRLLSSELPPLERLRRFTQDAQEGMARYHYRRGCLVGNLGQEVTLLPAGFDARLEAILQDWQRRVADCLRLAQTQGALAADTDCDTLAAFFWIGWEGAVQRARLQCGPTPLALFSQEFFARLPR</sequence>
<evidence type="ECO:0000256" key="2">
    <source>
        <dbReference type="ARBA" id="ARBA00023125"/>
    </source>
</evidence>
<dbReference type="Gene3D" id="1.10.357.10">
    <property type="entry name" value="Tetracycline Repressor, domain 2"/>
    <property type="match status" value="1"/>
</dbReference>
<dbReference type="SUPFAM" id="SSF48498">
    <property type="entry name" value="Tetracyclin repressor-like, C-terminal domain"/>
    <property type="match status" value="1"/>
</dbReference>
<dbReference type="PANTHER" id="PTHR47506:SF6">
    <property type="entry name" value="HTH-TYPE TRANSCRIPTIONAL REPRESSOR NEMR"/>
    <property type="match status" value="1"/>
</dbReference>
<dbReference type="PROSITE" id="PS50977">
    <property type="entry name" value="HTH_TETR_2"/>
    <property type="match status" value="1"/>
</dbReference>
<dbReference type="PANTHER" id="PTHR47506">
    <property type="entry name" value="TRANSCRIPTIONAL REGULATORY PROTEIN"/>
    <property type="match status" value="1"/>
</dbReference>
<organism evidence="7 8">
    <name type="scientific">Salinicola acroporae</name>
    <dbReference type="NCBI Taxonomy" id="1541440"/>
    <lineage>
        <taxon>Bacteria</taxon>
        <taxon>Pseudomonadati</taxon>
        <taxon>Pseudomonadota</taxon>
        <taxon>Gammaproteobacteria</taxon>
        <taxon>Oceanospirillales</taxon>
        <taxon>Halomonadaceae</taxon>
        <taxon>Salinicola</taxon>
    </lineage>
</organism>
<dbReference type="Proteomes" id="UP001162135">
    <property type="component" value="Unassembled WGS sequence"/>
</dbReference>
<gene>
    <name evidence="7" type="ORF">CUR86_03035</name>
</gene>
<dbReference type="SUPFAM" id="SSF46689">
    <property type="entry name" value="Homeodomain-like"/>
    <property type="match status" value="1"/>
</dbReference>
<protein>
    <submittedName>
        <fullName evidence="7">TetR family transcriptional regulator</fullName>
    </submittedName>
</protein>
<evidence type="ECO:0000259" key="6">
    <source>
        <dbReference type="PROSITE" id="PS50977"/>
    </source>
</evidence>
<dbReference type="EMBL" id="PGFS01000001">
    <property type="protein sequence ID" value="MDH4571540.1"/>
    <property type="molecule type" value="Genomic_DNA"/>
</dbReference>
<dbReference type="InterPro" id="IPR011075">
    <property type="entry name" value="TetR_C"/>
</dbReference>
<accession>A0ABT6I1I5</accession>
<keyword evidence="3" id="KW-0804">Transcription</keyword>
<evidence type="ECO:0000256" key="5">
    <source>
        <dbReference type="SAM" id="MobiDB-lite"/>
    </source>
</evidence>
<evidence type="ECO:0000313" key="8">
    <source>
        <dbReference type="Proteomes" id="UP001162135"/>
    </source>
</evidence>
<dbReference type="InterPro" id="IPR009057">
    <property type="entry name" value="Homeodomain-like_sf"/>
</dbReference>
<evidence type="ECO:0000256" key="3">
    <source>
        <dbReference type="ARBA" id="ARBA00023163"/>
    </source>
</evidence>
<name>A0ABT6I1I5_9GAMM</name>
<dbReference type="Pfam" id="PF16925">
    <property type="entry name" value="TetR_C_13"/>
    <property type="match status" value="1"/>
</dbReference>
<reference evidence="7" key="1">
    <citation type="journal article" date="2015" name="Antonie Van Leeuwenhoek">
        <title>Comparative 16S rRNA signatures and multilocus sequence analysis for the genus Salinicola and description of Salinicola acroporae sp. nov., isolated from coral Acropora digitifera.</title>
        <authorList>
            <person name="Lepcha R.T."/>
            <person name="Poddar A."/>
            <person name="Schumann P."/>
            <person name="Das S.K."/>
        </authorList>
    </citation>
    <scope>NUCLEOTIDE SEQUENCE</scope>
    <source>
        <strain evidence="7">S4-41</strain>
    </source>
</reference>
<keyword evidence="2 4" id="KW-0238">DNA-binding</keyword>
<dbReference type="InterPro" id="IPR036271">
    <property type="entry name" value="Tet_transcr_reg_TetR-rel_C_sf"/>
</dbReference>
<feature type="region of interest" description="Disordered" evidence="5">
    <location>
        <begin position="1"/>
        <end position="26"/>
    </location>
</feature>
<dbReference type="InterPro" id="IPR001647">
    <property type="entry name" value="HTH_TetR"/>
</dbReference>
<evidence type="ECO:0000256" key="4">
    <source>
        <dbReference type="PROSITE-ProRule" id="PRU00335"/>
    </source>
</evidence>
<reference evidence="7" key="2">
    <citation type="submission" date="2017-11" db="EMBL/GenBank/DDBJ databases">
        <authorList>
            <person name="Das S.K."/>
        </authorList>
    </citation>
    <scope>NUCLEOTIDE SEQUENCE</scope>
    <source>
        <strain evidence="7">S4-41</strain>
    </source>
</reference>